<dbReference type="FunFam" id="3.10.20.70:FF:000013">
    <property type="entry name" value="Glutamine synthetase bacteria"/>
    <property type="match status" value="1"/>
</dbReference>
<gene>
    <name evidence="9" type="ORF">NLJ89_g5295</name>
</gene>
<dbReference type="Gene3D" id="3.10.20.70">
    <property type="entry name" value="Glutamine synthetase, N-terminal domain"/>
    <property type="match status" value="1"/>
</dbReference>
<keyword evidence="5" id="KW-0067">ATP-binding</keyword>
<dbReference type="PROSITE" id="PS51987">
    <property type="entry name" value="GS_CATALYTIC"/>
    <property type="match status" value="1"/>
</dbReference>
<dbReference type="Gene3D" id="3.30.590.10">
    <property type="entry name" value="Glutamine synthetase/guanido kinase, catalytic domain"/>
    <property type="match status" value="1"/>
</dbReference>
<sequence length="459" mass="50778">MAATSLAPTSFDALQSELTNDIKVKVAGIDVDGVLRGKFMSKEKFLSAVKSSDGFGFCSVIFGWDIHDTVYSRELLISNKANGYRDVIAIIDLSTFRRIPWEHNVPFFLVSFLDPDTKEPLSVDPRGVLDVATKKAKDAGYECFSGVEYEAMHGYSLLRTQLNSEYFHDLFDESVAFDVPIEGHHTETGPGVLETALAYTSALRMADNAILFKYTAKSVGIKHQVIPSFMAKPWGGLPGCSGHVHVSLRNKEGRNIFAVSDAELKTGRINAANEDTRFISQEAEWFLAGILDGIADVMPTLVPTINGYKRLVGGEAFWAPNAVTYGYDSRAASIRIISPPSCPPYATRMEVRIPGADMNPYFALSAIFLLGLRGIKKQLPLPCQPITHFTPEDRQTGKIKMLPTSLEAATVKMMATESIAREVFGDDFVNHYGGTREHEVKLWNEAVTSWEIERYLELA</sequence>
<feature type="domain" description="GS catalytic" evidence="8">
    <location>
        <begin position="79"/>
        <end position="459"/>
    </location>
</feature>
<evidence type="ECO:0000256" key="6">
    <source>
        <dbReference type="PROSITE-ProRule" id="PRU01331"/>
    </source>
</evidence>
<dbReference type="AlphaFoldDB" id="A0A9W8MV50"/>
<comment type="caution">
    <text evidence="9">The sequence shown here is derived from an EMBL/GenBank/DDBJ whole genome shotgun (WGS) entry which is preliminary data.</text>
</comment>
<name>A0A9W8MV50_9AGAR</name>
<dbReference type="GO" id="GO:0006542">
    <property type="term" value="P:glutamine biosynthetic process"/>
    <property type="evidence" value="ECO:0007669"/>
    <property type="project" value="InterPro"/>
</dbReference>
<evidence type="ECO:0000313" key="10">
    <source>
        <dbReference type="Proteomes" id="UP001148786"/>
    </source>
</evidence>
<evidence type="ECO:0000256" key="7">
    <source>
        <dbReference type="RuleBase" id="RU000384"/>
    </source>
</evidence>
<accession>A0A9W8MV50</accession>
<keyword evidence="10" id="KW-1185">Reference proteome</keyword>
<reference evidence="9" key="1">
    <citation type="submission" date="2022-07" db="EMBL/GenBank/DDBJ databases">
        <title>Genome Sequence of Agrocybe chaxingu.</title>
        <authorList>
            <person name="Buettner E."/>
        </authorList>
    </citation>
    <scope>NUCLEOTIDE SEQUENCE</scope>
    <source>
        <strain evidence="9">MP-N11</strain>
    </source>
</reference>
<evidence type="ECO:0000256" key="4">
    <source>
        <dbReference type="ARBA" id="ARBA00022741"/>
    </source>
</evidence>
<dbReference type="SMART" id="SM01230">
    <property type="entry name" value="Gln-synt_C"/>
    <property type="match status" value="1"/>
</dbReference>
<evidence type="ECO:0000256" key="3">
    <source>
        <dbReference type="ARBA" id="ARBA00022598"/>
    </source>
</evidence>
<dbReference type="FunFam" id="3.30.590.10:FF:000005">
    <property type="entry name" value="Probable glutamine synthetase"/>
    <property type="match status" value="1"/>
</dbReference>
<dbReference type="OrthoDB" id="77835at2759"/>
<dbReference type="PANTHER" id="PTHR43785:SF12">
    <property type="entry name" value="TYPE-1 GLUTAMINE SYNTHETASE 2"/>
    <property type="match status" value="1"/>
</dbReference>
<dbReference type="EMBL" id="JANKHO010000488">
    <property type="protein sequence ID" value="KAJ3509298.1"/>
    <property type="molecule type" value="Genomic_DNA"/>
</dbReference>
<evidence type="ECO:0000259" key="8">
    <source>
        <dbReference type="PROSITE" id="PS51987"/>
    </source>
</evidence>
<evidence type="ECO:0000313" key="9">
    <source>
        <dbReference type="EMBL" id="KAJ3509298.1"/>
    </source>
</evidence>
<comment type="similarity">
    <text evidence="1 6 7">Belongs to the glutamine synthetase family.</text>
</comment>
<evidence type="ECO:0000256" key="5">
    <source>
        <dbReference type="ARBA" id="ARBA00022840"/>
    </source>
</evidence>
<keyword evidence="3" id="KW-0436">Ligase</keyword>
<organism evidence="9 10">
    <name type="scientific">Agrocybe chaxingu</name>
    <dbReference type="NCBI Taxonomy" id="84603"/>
    <lineage>
        <taxon>Eukaryota</taxon>
        <taxon>Fungi</taxon>
        <taxon>Dikarya</taxon>
        <taxon>Basidiomycota</taxon>
        <taxon>Agaricomycotina</taxon>
        <taxon>Agaricomycetes</taxon>
        <taxon>Agaricomycetidae</taxon>
        <taxon>Agaricales</taxon>
        <taxon>Agaricineae</taxon>
        <taxon>Strophariaceae</taxon>
        <taxon>Agrocybe</taxon>
    </lineage>
</organism>
<dbReference type="GO" id="GO:0006576">
    <property type="term" value="P:biogenic amine metabolic process"/>
    <property type="evidence" value="ECO:0007669"/>
    <property type="project" value="UniProtKB-ARBA"/>
</dbReference>
<dbReference type="SUPFAM" id="SSF55931">
    <property type="entry name" value="Glutamine synthetase/guanido kinase"/>
    <property type="match status" value="1"/>
</dbReference>
<evidence type="ECO:0000256" key="2">
    <source>
        <dbReference type="ARBA" id="ARBA00021364"/>
    </source>
</evidence>
<dbReference type="Proteomes" id="UP001148786">
    <property type="component" value="Unassembled WGS sequence"/>
</dbReference>
<dbReference type="GO" id="GO:0004356">
    <property type="term" value="F:glutamine synthetase activity"/>
    <property type="evidence" value="ECO:0007669"/>
    <property type="project" value="InterPro"/>
</dbReference>
<dbReference type="SUPFAM" id="SSF54368">
    <property type="entry name" value="Glutamine synthetase, N-terminal domain"/>
    <property type="match status" value="1"/>
</dbReference>
<dbReference type="InterPro" id="IPR014746">
    <property type="entry name" value="Gln_synth/guanido_kin_cat_dom"/>
</dbReference>
<proteinExistence type="inferred from homology"/>
<keyword evidence="4" id="KW-0547">Nucleotide-binding</keyword>
<evidence type="ECO:0000256" key="1">
    <source>
        <dbReference type="ARBA" id="ARBA00009897"/>
    </source>
</evidence>
<dbReference type="PANTHER" id="PTHR43785">
    <property type="entry name" value="GAMMA-GLUTAMYLPUTRESCINE SYNTHETASE"/>
    <property type="match status" value="1"/>
</dbReference>
<dbReference type="InterPro" id="IPR008146">
    <property type="entry name" value="Gln_synth_cat_dom"/>
</dbReference>
<dbReference type="InterPro" id="IPR036651">
    <property type="entry name" value="Gln_synt_N_sf"/>
</dbReference>
<protein>
    <recommendedName>
        <fullName evidence="2">Glutamine synthetase</fullName>
    </recommendedName>
</protein>
<dbReference type="Pfam" id="PF00120">
    <property type="entry name" value="Gln-synt_C"/>
    <property type="match status" value="1"/>
</dbReference>
<dbReference type="GO" id="GO:0005524">
    <property type="term" value="F:ATP binding"/>
    <property type="evidence" value="ECO:0007669"/>
    <property type="project" value="UniProtKB-KW"/>
</dbReference>